<feature type="DNA-binding region" description="Homeobox" evidence="4">
    <location>
        <begin position="75"/>
        <end position="137"/>
    </location>
</feature>
<dbReference type="SMR" id="A2EYR9"/>
<dbReference type="SUPFAM" id="SSF46689">
    <property type="entry name" value="Homeodomain-like"/>
    <property type="match status" value="1"/>
</dbReference>
<dbReference type="GO" id="GO:0003677">
    <property type="term" value="F:DNA binding"/>
    <property type="evidence" value="ECO:0007669"/>
    <property type="project" value="UniProtKB-UniRule"/>
</dbReference>
<dbReference type="SMART" id="SM00389">
    <property type="entry name" value="HOX"/>
    <property type="match status" value="1"/>
</dbReference>
<evidence type="ECO:0000313" key="8">
    <source>
        <dbReference type="Proteomes" id="UP000001542"/>
    </source>
</evidence>
<dbReference type="GO" id="GO:0005634">
    <property type="term" value="C:nucleus"/>
    <property type="evidence" value="ECO:0007669"/>
    <property type="project" value="UniProtKB-SubCell"/>
</dbReference>
<dbReference type="STRING" id="5722.A2EYR9"/>
<comment type="subcellular location">
    <subcellularLocation>
        <location evidence="4">Nucleus</location>
    </subcellularLocation>
</comment>
<dbReference type="CDD" id="cd00086">
    <property type="entry name" value="homeodomain"/>
    <property type="match status" value="1"/>
</dbReference>
<evidence type="ECO:0000256" key="1">
    <source>
        <dbReference type="ARBA" id="ARBA00023125"/>
    </source>
</evidence>
<reference evidence="7" key="2">
    <citation type="journal article" date="2007" name="Science">
        <title>Draft genome sequence of the sexually transmitted pathogen Trichomonas vaginalis.</title>
        <authorList>
            <person name="Carlton J.M."/>
            <person name="Hirt R.P."/>
            <person name="Silva J.C."/>
            <person name="Delcher A.L."/>
            <person name="Schatz M."/>
            <person name="Zhao Q."/>
            <person name="Wortman J.R."/>
            <person name="Bidwell S.L."/>
            <person name="Alsmark U.C.M."/>
            <person name="Besteiro S."/>
            <person name="Sicheritz-Ponten T."/>
            <person name="Noel C.J."/>
            <person name="Dacks J.B."/>
            <person name="Foster P.G."/>
            <person name="Simillion C."/>
            <person name="Van de Peer Y."/>
            <person name="Miranda-Saavedra D."/>
            <person name="Barton G.J."/>
            <person name="Westrop G.D."/>
            <person name="Mueller S."/>
            <person name="Dessi D."/>
            <person name="Fiori P.L."/>
            <person name="Ren Q."/>
            <person name="Paulsen I."/>
            <person name="Zhang H."/>
            <person name="Bastida-Corcuera F.D."/>
            <person name="Simoes-Barbosa A."/>
            <person name="Brown M.T."/>
            <person name="Hayes R.D."/>
            <person name="Mukherjee M."/>
            <person name="Okumura C.Y."/>
            <person name="Schneider R."/>
            <person name="Smith A.J."/>
            <person name="Vanacova S."/>
            <person name="Villalvazo M."/>
            <person name="Haas B.J."/>
            <person name="Pertea M."/>
            <person name="Feldblyum T.V."/>
            <person name="Utterback T.R."/>
            <person name="Shu C.L."/>
            <person name="Osoegawa K."/>
            <person name="de Jong P.J."/>
            <person name="Hrdy I."/>
            <person name="Horvathova L."/>
            <person name="Zubacova Z."/>
            <person name="Dolezal P."/>
            <person name="Malik S.B."/>
            <person name="Logsdon J.M. Jr."/>
            <person name="Henze K."/>
            <person name="Gupta A."/>
            <person name="Wang C.C."/>
            <person name="Dunne R.L."/>
            <person name="Upcroft J.A."/>
            <person name="Upcroft P."/>
            <person name="White O."/>
            <person name="Salzberg S.L."/>
            <person name="Tang P."/>
            <person name="Chiu C.-H."/>
            <person name="Lee Y.-S."/>
            <person name="Embley T.M."/>
            <person name="Coombs G.H."/>
            <person name="Mottram J.C."/>
            <person name="Tachezy J."/>
            <person name="Fraser-Liggett C.M."/>
            <person name="Johnson P.J."/>
        </authorList>
    </citation>
    <scope>NUCLEOTIDE SEQUENCE [LARGE SCALE GENOMIC DNA]</scope>
    <source>
        <strain evidence="7">G3</strain>
    </source>
</reference>
<dbReference type="GO" id="GO:0006355">
    <property type="term" value="P:regulation of DNA-templated transcription"/>
    <property type="evidence" value="ECO:0007669"/>
    <property type="project" value="InterPro"/>
</dbReference>
<dbReference type="VEuPathDB" id="TrichDB:TVAG_451170"/>
<evidence type="ECO:0000256" key="4">
    <source>
        <dbReference type="PROSITE-ProRule" id="PRU00108"/>
    </source>
</evidence>
<dbReference type="EMBL" id="DS113543">
    <property type="protein sequence ID" value="EAY02216.1"/>
    <property type="molecule type" value="Genomic_DNA"/>
</dbReference>
<proteinExistence type="predicted"/>
<feature type="compositionally biased region" description="Basic and acidic residues" evidence="5">
    <location>
        <begin position="149"/>
        <end position="159"/>
    </location>
</feature>
<dbReference type="Pfam" id="PF05920">
    <property type="entry name" value="Homeobox_KN"/>
    <property type="match status" value="1"/>
</dbReference>
<feature type="domain" description="Homeobox" evidence="6">
    <location>
        <begin position="73"/>
        <end position="136"/>
    </location>
</feature>
<keyword evidence="2 4" id="KW-0371">Homeobox</keyword>
<keyword evidence="3 4" id="KW-0539">Nucleus</keyword>
<dbReference type="Gene3D" id="1.10.10.60">
    <property type="entry name" value="Homeodomain-like"/>
    <property type="match status" value="1"/>
</dbReference>
<dbReference type="InterPro" id="IPR001356">
    <property type="entry name" value="HD"/>
</dbReference>
<evidence type="ECO:0000259" key="6">
    <source>
        <dbReference type="PROSITE" id="PS50071"/>
    </source>
</evidence>
<keyword evidence="1 4" id="KW-0238">DNA-binding</keyword>
<reference evidence="7" key="1">
    <citation type="submission" date="2006-10" db="EMBL/GenBank/DDBJ databases">
        <authorList>
            <person name="Amadeo P."/>
            <person name="Zhao Q."/>
            <person name="Wortman J."/>
            <person name="Fraser-Liggett C."/>
            <person name="Carlton J."/>
        </authorList>
    </citation>
    <scope>NUCLEOTIDE SEQUENCE</scope>
    <source>
        <strain evidence="7">G3</strain>
    </source>
</reference>
<dbReference type="RefSeq" id="XP_001314554.1">
    <property type="nucleotide sequence ID" value="XM_001314526.1"/>
</dbReference>
<sequence length="166" mass="18839">MEKVIHPKQSDIQVGKLVGCGRFINSVFLFNLPDNGRRQLDKLLQIKSLQQDKAIHPGSLIGPNKMNAKQIQPTDPKKTKKVSKYAKQVLSEWFLAHVDNPYANRDERHKISVATGLTDHQIKVWLTNARIRKRSLIPNGIPHYSRGPLRSEDPKKENPPKTAPKA</sequence>
<dbReference type="InterPro" id="IPR009057">
    <property type="entry name" value="Homeodomain-like_sf"/>
</dbReference>
<dbReference type="AlphaFoldDB" id="A2EYR9"/>
<gene>
    <name evidence="7" type="ORF">TVAG_451170</name>
</gene>
<accession>A2EYR9</accession>
<evidence type="ECO:0000256" key="3">
    <source>
        <dbReference type="ARBA" id="ARBA00023242"/>
    </source>
</evidence>
<protein>
    <submittedName>
        <fullName evidence="7">Homeobox domain containing protein</fullName>
    </submittedName>
</protein>
<name>A2EYR9_TRIV3</name>
<dbReference type="VEuPathDB" id="TrichDB:TVAGG3_0865940"/>
<keyword evidence="8" id="KW-1185">Reference proteome</keyword>
<dbReference type="InterPro" id="IPR008422">
    <property type="entry name" value="KN_HD"/>
</dbReference>
<evidence type="ECO:0000313" key="7">
    <source>
        <dbReference type="EMBL" id="EAY02216.1"/>
    </source>
</evidence>
<dbReference type="Proteomes" id="UP000001542">
    <property type="component" value="Unassembled WGS sequence"/>
</dbReference>
<dbReference type="OrthoDB" id="10056939at2759"/>
<feature type="region of interest" description="Disordered" evidence="5">
    <location>
        <begin position="137"/>
        <end position="166"/>
    </location>
</feature>
<dbReference type="PROSITE" id="PS50071">
    <property type="entry name" value="HOMEOBOX_2"/>
    <property type="match status" value="1"/>
</dbReference>
<dbReference type="InterPro" id="IPR050224">
    <property type="entry name" value="TALE_homeobox"/>
</dbReference>
<dbReference type="InParanoid" id="A2EYR9"/>
<organism evidence="7 8">
    <name type="scientific">Trichomonas vaginalis (strain ATCC PRA-98 / G3)</name>
    <dbReference type="NCBI Taxonomy" id="412133"/>
    <lineage>
        <taxon>Eukaryota</taxon>
        <taxon>Metamonada</taxon>
        <taxon>Parabasalia</taxon>
        <taxon>Trichomonadida</taxon>
        <taxon>Trichomonadidae</taxon>
        <taxon>Trichomonas</taxon>
    </lineage>
</organism>
<dbReference type="KEGG" id="tva:4760051"/>
<dbReference type="PANTHER" id="PTHR11850">
    <property type="entry name" value="HOMEOBOX PROTEIN TRANSCRIPTION FACTORS"/>
    <property type="match status" value="1"/>
</dbReference>
<feature type="region of interest" description="Disordered" evidence="5">
    <location>
        <begin position="57"/>
        <end position="80"/>
    </location>
</feature>
<evidence type="ECO:0000256" key="2">
    <source>
        <dbReference type="ARBA" id="ARBA00023155"/>
    </source>
</evidence>
<evidence type="ECO:0000256" key="5">
    <source>
        <dbReference type="SAM" id="MobiDB-lite"/>
    </source>
</evidence>